<sequence length="55" mass="6000">MSKVEKLLKENMSDDGTVVNLRDKFLGLRGVMELAGIPELANVKELVIPGNQCAD</sequence>
<accession>A0A383EZ76</accession>
<reference evidence="1" key="1">
    <citation type="submission" date="2018-05" db="EMBL/GenBank/DDBJ databases">
        <authorList>
            <person name="Lanie J.A."/>
            <person name="Ng W.-L."/>
            <person name="Kazmierczak K.M."/>
            <person name="Andrzejewski T.M."/>
            <person name="Davidsen T.M."/>
            <person name="Wayne K.J."/>
            <person name="Tettelin H."/>
            <person name="Glass J.I."/>
            <person name="Rusch D."/>
            <person name="Podicherti R."/>
            <person name="Tsui H.-C.T."/>
            <person name="Winkler M.E."/>
        </authorList>
    </citation>
    <scope>NUCLEOTIDE SEQUENCE</scope>
</reference>
<gene>
    <name evidence="1" type="ORF">METZ01_LOCUS515096</name>
</gene>
<evidence type="ECO:0000313" key="1">
    <source>
        <dbReference type="EMBL" id="SVE62242.1"/>
    </source>
</evidence>
<feature type="non-terminal residue" evidence="1">
    <location>
        <position position="55"/>
    </location>
</feature>
<proteinExistence type="predicted"/>
<dbReference type="AlphaFoldDB" id="A0A383EZ76"/>
<dbReference type="EMBL" id="UINC01230212">
    <property type="protein sequence ID" value="SVE62242.1"/>
    <property type="molecule type" value="Genomic_DNA"/>
</dbReference>
<protein>
    <submittedName>
        <fullName evidence="1">Uncharacterized protein</fullName>
    </submittedName>
</protein>
<name>A0A383EZ76_9ZZZZ</name>
<organism evidence="1">
    <name type="scientific">marine metagenome</name>
    <dbReference type="NCBI Taxonomy" id="408172"/>
    <lineage>
        <taxon>unclassified sequences</taxon>
        <taxon>metagenomes</taxon>
        <taxon>ecological metagenomes</taxon>
    </lineage>
</organism>